<protein>
    <recommendedName>
        <fullName evidence="2">Ketoreductase domain-containing protein</fullName>
    </recommendedName>
</protein>
<evidence type="ECO:0000313" key="4">
    <source>
        <dbReference type="Proteomes" id="UP001165090"/>
    </source>
</evidence>
<gene>
    <name evidence="3" type="ORF">VaNZ11_011301</name>
</gene>
<feature type="domain" description="Ketoreductase" evidence="2">
    <location>
        <begin position="60"/>
        <end position="245"/>
    </location>
</feature>
<dbReference type="PRINTS" id="PR00081">
    <property type="entry name" value="GDHRDH"/>
</dbReference>
<comment type="caution">
    <text evidence="3">The sequence shown here is derived from an EMBL/GenBank/DDBJ whole genome shotgun (WGS) entry which is preliminary data.</text>
</comment>
<dbReference type="PANTHER" id="PTHR43313">
    <property type="entry name" value="SHORT-CHAIN DEHYDROGENASE/REDUCTASE FAMILY 9C"/>
    <property type="match status" value="1"/>
</dbReference>
<dbReference type="PANTHER" id="PTHR43313:SF1">
    <property type="entry name" value="3BETA-HYDROXYSTEROID DEHYDROGENASE DHS-16"/>
    <property type="match status" value="1"/>
</dbReference>
<name>A0ABQ5SAY7_9CHLO</name>
<dbReference type="Pfam" id="PF00106">
    <property type="entry name" value="adh_short"/>
    <property type="match status" value="1"/>
</dbReference>
<proteinExistence type="inferred from homology"/>
<organism evidence="3 4">
    <name type="scientific">Volvox africanus</name>
    <dbReference type="NCBI Taxonomy" id="51714"/>
    <lineage>
        <taxon>Eukaryota</taxon>
        <taxon>Viridiplantae</taxon>
        <taxon>Chlorophyta</taxon>
        <taxon>core chlorophytes</taxon>
        <taxon>Chlorophyceae</taxon>
        <taxon>CS clade</taxon>
        <taxon>Chlamydomonadales</taxon>
        <taxon>Volvocaceae</taxon>
        <taxon>Volvox</taxon>
    </lineage>
</organism>
<dbReference type="SMART" id="SM00822">
    <property type="entry name" value="PKS_KR"/>
    <property type="match status" value="1"/>
</dbReference>
<feature type="non-terminal residue" evidence="3">
    <location>
        <position position="1"/>
    </location>
</feature>
<dbReference type="Proteomes" id="UP001165090">
    <property type="component" value="Unassembled WGS sequence"/>
</dbReference>
<keyword evidence="4" id="KW-1185">Reference proteome</keyword>
<dbReference type="InterPro" id="IPR036291">
    <property type="entry name" value="NAD(P)-bd_dom_sf"/>
</dbReference>
<dbReference type="PROSITE" id="PS00061">
    <property type="entry name" value="ADH_SHORT"/>
    <property type="match status" value="1"/>
</dbReference>
<reference evidence="3 4" key="1">
    <citation type="journal article" date="2023" name="IScience">
        <title>Expanded male sex-determining region conserved during the evolution of homothallism in the green alga Volvox.</title>
        <authorList>
            <person name="Yamamoto K."/>
            <person name="Matsuzaki R."/>
            <person name="Mahakham W."/>
            <person name="Heman W."/>
            <person name="Sekimoto H."/>
            <person name="Kawachi M."/>
            <person name="Minakuchi Y."/>
            <person name="Toyoda A."/>
            <person name="Nozaki H."/>
        </authorList>
    </citation>
    <scope>NUCLEOTIDE SEQUENCE [LARGE SCALE GENOMIC DNA]</scope>
    <source>
        <strain evidence="3 4">NIES-4468</strain>
    </source>
</reference>
<dbReference type="InterPro" id="IPR057326">
    <property type="entry name" value="KR_dom"/>
</dbReference>
<evidence type="ECO:0000313" key="3">
    <source>
        <dbReference type="EMBL" id="GLI67097.1"/>
    </source>
</evidence>
<accession>A0ABQ5SAY7</accession>
<dbReference type="SUPFAM" id="SSF51735">
    <property type="entry name" value="NAD(P)-binding Rossmann-fold domains"/>
    <property type="match status" value="1"/>
</dbReference>
<evidence type="ECO:0000256" key="1">
    <source>
        <dbReference type="RuleBase" id="RU000363"/>
    </source>
</evidence>
<dbReference type="Gene3D" id="3.40.50.720">
    <property type="entry name" value="NAD(P)-binding Rossmann-like Domain"/>
    <property type="match status" value="1"/>
</dbReference>
<dbReference type="InterPro" id="IPR020904">
    <property type="entry name" value="Sc_DH/Rdtase_CS"/>
</dbReference>
<dbReference type="EMBL" id="BSDZ01000078">
    <property type="protein sequence ID" value="GLI67097.1"/>
    <property type="molecule type" value="Genomic_DNA"/>
</dbReference>
<sequence>RIASNIQKYSNIAFPRSLLLVSRVRSGHMISHQLGPAPRTDGRLASRSRFALRVIADSRPAVLITGSSTGIGKATTLYLAKKGWQVFAGVRREIDGAALLQQDPNVVPLILDVSNDASTAAALVEVSRQLGDRNLSGLVNNAGKGIFMPLELMSVRQFEDVLAVNLTGVVRVTKAALPLLRKTHPSQRPGRIVNLGSYAGTIAAPLFSAYAASKFGLEALSDSLRYEVGPKWGIRTILIKAGGVKTPIWDKSIGSSEETLAALDPVVLQPYKGMCEEMLAAARSAEENGITPEEVAAVVEEALRVGNPRSRYLIGNGAERDMTVRRLLPDWLWDRVMLGGLPRTRAPLKEEKR</sequence>
<dbReference type="InterPro" id="IPR002347">
    <property type="entry name" value="SDR_fam"/>
</dbReference>
<comment type="similarity">
    <text evidence="1">Belongs to the short-chain dehydrogenases/reductases (SDR) family.</text>
</comment>
<dbReference type="PRINTS" id="PR00080">
    <property type="entry name" value="SDRFAMILY"/>
</dbReference>
<evidence type="ECO:0000259" key="2">
    <source>
        <dbReference type="SMART" id="SM00822"/>
    </source>
</evidence>